<dbReference type="AlphaFoldDB" id="A0A8C5PD11"/>
<dbReference type="Ensembl" id="ENSLLET00000014574.1">
    <property type="protein sequence ID" value="ENSLLEP00000014022.1"/>
    <property type="gene ID" value="ENSLLEG00000008890.1"/>
</dbReference>
<feature type="compositionally biased region" description="Basic and acidic residues" evidence="11">
    <location>
        <begin position="448"/>
        <end position="460"/>
    </location>
</feature>
<feature type="transmembrane region" description="Helical" evidence="12">
    <location>
        <begin position="267"/>
        <end position="290"/>
    </location>
</feature>
<feature type="region of interest" description="Disordered" evidence="11">
    <location>
        <begin position="417"/>
        <end position="480"/>
    </location>
</feature>
<feature type="transmembrane region" description="Helical" evidence="12">
    <location>
        <begin position="232"/>
        <end position="255"/>
    </location>
</feature>
<reference evidence="14" key="1">
    <citation type="submission" date="2025-08" db="UniProtKB">
        <authorList>
            <consortium name="Ensembl"/>
        </authorList>
    </citation>
    <scope>IDENTIFICATION</scope>
</reference>
<protein>
    <submittedName>
        <fullName evidence="14">G protein-coupled receptor 156</fullName>
    </submittedName>
</protein>
<dbReference type="InterPro" id="IPR002455">
    <property type="entry name" value="GPCR3_GABA-B"/>
</dbReference>
<sequence length="798" mass="88436">MAYGRPSESGRDMESALNCTVLSQSHVDTTLDRDEALGVLQEVCRVFKQPPDSKPISAAVQAVSGSLLTCGLLLAVCFFIFILRFRGNRIVKMSSPNLNMVILVGSVLTYISGFLFMIQEYSFFMETIIQVRLSLLYLGVTLIFGPLLGKSWRLHKVFSHRVPDKRVIIKDLSLLALVALLLVADSLLLLSWVLSDPVLCVQIASASIRSADRGTSGAVTRINFCASVYPDLWIGILGGFKGVLIIYGSYLAGLTRNISSPPVNQSLVIMVGGALVVLGAGIVLVISRYFPTWPNLVYGATSGSIVVCTTTINCLIFIPQLLQWRQFEEEQSHSNVHMAKYFNSPSRSFRSMYSEEQIYHMLGENTTMRRLLNEKNAFIESLQEQVTSAKEKLVTLLNSEGSFEIVDDGNVNVFISSPLPDQRIDPPLNEATISGPAQESSPFMGENRGNEENSREAKEDDGMENPTNTSSDATKAPCDSQCGGSGPSGCYITPCSLVKDSTYMNICRTTDQSHGPDRRIQSVHEDWEQLSRKVNYVSSEKLQEILKELSVETLSGFGCSSPRRPRRASHSVHREVSSGRFRNTSVSISPSLTRRRQCYGYNPRILRSASQVASSVSPHTGFLMEKVNRNRFLGVTERRDRTERTVTQTGKKKALEETDTVPQINAFPKMKSSETGDRVEEKEKIMENGGLVLTTSSQRPLVPTRPATSRRSSQVAQDAYGVMAFGELQLQAPYTESDSSSSEETFCYCHRPYCDLCFPSAYDSADSCNSDNETIDQLYGWTKQPVVNFNEDLKPTLV</sequence>
<evidence type="ECO:0000256" key="9">
    <source>
        <dbReference type="ARBA" id="ARBA00023224"/>
    </source>
</evidence>
<evidence type="ECO:0000256" key="2">
    <source>
        <dbReference type="ARBA" id="ARBA00008991"/>
    </source>
</evidence>
<dbReference type="Proteomes" id="UP000694569">
    <property type="component" value="Unplaced"/>
</dbReference>
<feature type="region of interest" description="Disordered" evidence="11">
    <location>
        <begin position="557"/>
        <end position="578"/>
    </location>
</feature>
<keyword evidence="3 12" id="KW-0812">Transmembrane</keyword>
<accession>A0A8C5PD11</accession>
<keyword evidence="5" id="KW-0297">G-protein coupled receptor</keyword>
<keyword evidence="7" id="KW-0675">Receptor</keyword>
<evidence type="ECO:0000256" key="8">
    <source>
        <dbReference type="ARBA" id="ARBA00023180"/>
    </source>
</evidence>
<evidence type="ECO:0000256" key="11">
    <source>
        <dbReference type="SAM" id="MobiDB-lite"/>
    </source>
</evidence>
<evidence type="ECO:0000256" key="7">
    <source>
        <dbReference type="ARBA" id="ARBA00023170"/>
    </source>
</evidence>
<dbReference type="PRINTS" id="PR01176">
    <property type="entry name" value="GABABRECEPTR"/>
</dbReference>
<comment type="subcellular location">
    <subcellularLocation>
        <location evidence="1">Membrane</location>
        <topology evidence="1">Multi-pass membrane protein</topology>
    </subcellularLocation>
</comment>
<evidence type="ECO:0000313" key="15">
    <source>
        <dbReference type="Proteomes" id="UP000694569"/>
    </source>
</evidence>
<reference evidence="14" key="2">
    <citation type="submission" date="2025-09" db="UniProtKB">
        <authorList>
            <consortium name="Ensembl"/>
        </authorList>
    </citation>
    <scope>IDENTIFICATION</scope>
</reference>
<evidence type="ECO:0000256" key="12">
    <source>
        <dbReference type="SAM" id="Phobius"/>
    </source>
</evidence>
<keyword evidence="9" id="KW-0807">Transducer</keyword>
<evidence type="ECO:0000259" key="13">
    <source>
        <dbReference type="PROSITE" id="PS50259"/>
    </source>
</evidence>
<feature type="compositionally biased region" description="Polar residues" evidence="11">
    <location>
        <begin position="431"/>
        <end position="441"/>
    </location>
</feature>
<dbReference type="PANTHER" id="PTHR10519">
    <property type="entry name" value="GABA-B RECEPTOR"/>
    <property type="match status" value="1"/>
</dbReference>
<dbReference type="PANTHER" id="PTHR10519:SF20">
    <property type="entry name" value="G-PROTEIN COUPLED RECEPTOR 156-RELATED"/>
    <property type="match status" value="1"/>
</dbReference>
<gene>
    <name evidence="14" type="primary">GPR156</name>
</gene>
<keyword evidence="8" id="KW-0325">Glycoprotein</keyword>
<dbReference type="Pfam" id="PF00003">
    <property type="entry name" value="7tm_3"/>
    <property type="match status" value="1"/>
</dbReference>
<evidence type="ECO:0000256" key="5">
    <source>
        <dbReference type="ARBA" id="ARBA00023040"/>
    </source>
</evidence>
<keyword evidence="15" id="KW-1185">Reference proteome</keyword>
<evidence type="ECO:0000256" key="6">
    <source>
        <dbReference type="ARBA" id="ARBA00023136"/>
    </source>
</evidence>
<feature type="transmembrane region" description="Helical" evidence="12">
    <location>
        <begin position="97"/>
        <end position="119"/>
    </location>
</feature>
<feature type="transmembrane region" description="Helical" evidence="12">
    <location>
        <begin position="172"/>
        <end position="194"/>
    </location>
</feature>
<feature type="domain" description="G-protein coupled receptors family 3 profile" evidence="13">
    <location>
        <begin position="67"/>
        <end position="321"/>
    </location>
</feature>
<evidence type="ECO:0000313" key="14">
    <source>
        <dbReference type="Ensembl" id="ENSLLEP00000014022.1"/>
    </source>
</evidence>
<evidence type="ECO:0000256" key="1">
    <source>
        <dbReference type="ARBA" id="ARBA00004141"/>
    </source>
</evidence>
<keyword evidence="4 12" id="KW-1133">Transmembrane helix</keyword>
<evidence type="ECO:0000256" key="3">
    <source>
        <dbReference type="ARBA" id="ARBA00022692"/>
    </source>
</evidence>
<organism evidence="14 15">
    <name type="scientific">Leptobrachium leishanense</name>
    <name type="common">Leishan spiny toad</name>
    <dbReference type="NCBI Taxonomy" id="445787"/>
    <lineage>
        <taxon>Eukaryota</taxon>
        <taxon>Metazoa</taxon>
        <taxon>Chordata</taxon>
        <taxon>Craniata</taxon>
        <taxon>Vertebrata</taxon>
        <taxon>Euteleostomi</taxon>
        <taxon>Amphibia</taxon>
        <taxon>Batrachia</taxon>
        <taxon>Anura</taxon>
        <taxon>Pelobatoidea</taxon>
        <taxon>Megophryidae</taxon>
        <taxon>Leptobrachium</taxon>
    </lineage>
</organism>
<name>A0A8C5PD11_9ANUR</name>
<keyword evidence="10" id="KW-0175">Coiled coil</keyword>
<proteinExistence type="inferred from homology"/>
<dbReference type="GeneTree" id="ENSGT00940000159755"/>
<feature type="transmembrane region" description="Helical" evidence="12">
    <location>
        <begin position="296"/>
        <end position="318"/>
    </location>
</feature>
<dbReference type="GO" id="GO:0004965">
    <property type="term" value="F:G protein-coupled GABA receptor activity"/>
    <property type="evidence" value="ECO:0007669"/>
    <property type="project" value="InterPro"/>
</dbReference>
<dbReference type="GO" id="GO:0035677">
    <property type="term" value="P:posterior lateral line neuromast hair cell development"/>
    <property type="evidence" value="ECO:0007669"/>
    <property type="project" value="Ensembl"/>
</dbReference>
<feature type="transmembrane region" description="Helical" evidence="12">
    <location>
        <begin position="131"/>
        <end position="152"/>
    </location>
</feature>
<evidence type="ECO:0000256" key="4">
    <source>
        <dbReference type="ARBA" id="ARBA00022989"/>
    </source>
</evidence>
<dbReference type="PROSITE" id="PS50259">
    <property type="entry name" value="G_PROTEIN_RECEP_F3_4"/>
    <property type="match status" value="1"/>
</dbReference>
<dbReference type="OrthoDB" id="411630at2759"/>
<feature type="transmembrane region" description="Helical" evidence="12">
    <location>
        <begin position="58"/>
        <end position="85"/>
    </location>
</feature>
<dbReference type="GO" id="GO:0038039">
    <property type="term" value="C:G protein-coupled receptor heterodimeric complex"/>
    <property type="evidence" value="ECO:0007669"/>
    <property type="project" value="TreeGrafter"/>
</dbReference>
<feature type="coiled-coil region" evidence="10">
    <location>
        <begin position="372"/>
        <end position="399"/>
    </location>
</feature>
<keyword evidence="6 12" id="KW-0472">Membrane</keyword>
<comment type="similarity">
    <text evidence="2">Belongs to the G-protein coupled receptor 3 family. GABA-B receptor subfamily.</text>
</comment>
<dbReference type="InterPro" id="IPR017978">
    <property type="entry name" value="GPCR_3_C"/>
</dbReference>
<evidence type="ECO:0000256" key="10">
    <source>
        <dbReference type="SAM" id="Coils"/>
    </source>
</evidence>
<dbReference type="GO" id="GO:0007214">
    <property type="term" value="P:gamma-aminobutyric acid signaling pathway"/>
    <property type="evidence" value="ECO:0007669"/>
    <property type="project" value="TreeGrafter"/>
</dbReference>